<protein>
    <submittedName>
        <fullName evidence="3">Bacteroides conjugative transposon TraM protein</fullName>
    </submittedName>
</protein>
<dbReference type="NCBIfam" id="TIGR03779">
    <property type="entry name" value="Bac_Flav_CT_M"/>
    <property type="match status" value="1"/>
</dbReference>
<evidence type="ECO:0000313" key="3">
    <source>
        <dbReference type="EMBL" id="SFQ30328.1"/>
    </source>
</evidence>
<gene>
    <name evidence="3" type="ORF">SAMN05444277_108128</name>
</gene>
<dbReference type="Proteomes" id="UP000199031">
    <property type="component" value="Unassembled WGS sequence"/>
</dbReference>
<dbReference type="InterPro" id="IPR055407">
    <property type="entry name" value="TraM_C"/>
</dbReference>
<feature type="domain" description="Conjugative transposon TraM C-terminal" evidence="2">
    <location>
        <begin position="282"/>
        <end position="426"/>
    </location>
</feature>
<dbReference type="RefSeq" id="WP_090659537.1">
    <property type="nucleotide sequence ID" value="NZ_FOXQ01000008.1"/>
</dbReference>
<dbReference type="InterPro" id="IPR022187">
    <property type="entry name" value="Conjug_transposon_TraM"/>
</dbReference>
<dbReference type="OrthoDB" id="1453786at2"/>
<feature type="region of interest" description="Disordered" evidence="1">
    <location>
        <begin position="150"/>
        <end position="179"/>
    </location>
</feature>
<accession>A0A1I5XEE3</accession>
<reference evidence="3 4" key="1">
    <citation type="submission" date="2016-10" db="EMBL/GenBank/DDBJ databases">
        <authorList>
            <person name="de Groot N.N."/>
        </authorList>
    </citation>
    <scope>NUCLEOTIDE SEQUENCE [LARGE SCALE GENOMIC DNA]</scope>
    <source>
        <strain evidence="3 4">DSM 28286</strain>
    </source>
</reference>
<evidence type="ECO:0000256" key="1">
    <source>
        <dbReference type="SAM" id="MobiDB-lite"/>
    </source>
</evidence>
<organism evidence="3 4">
    <name type="scientific">Parafilimonas terrae</name>
    <dbReference type="NCBI Taxonomy" id="1465490"/>
    <lineage>
        <taxon>Bacteria</taxon>
        <taxon>Pseudomonadati</taxon>
        <taxon>Bacteroidota</taxon>
        <taxon>Chitinophagia</taxon>
        <taxon>Chitinophagales</taxon>
        <taxon>Chitinophagaceae</taxon>
        <taxon>Parafilimonas</taxon>
    </lineage>
</organism>
<dbReference type="STRING" id="1465490.SAMN05444277_108128"/>
<proteinExistence type="predicted"/>
<dbReference type="Pfam" id="PF12508">
    <property type="entry name" value="Transposon_TraM"/>
    <property type="match status" value="1"/>
</dbReference>
<dbReference type="EMBL" id="FOXQ01000008">
    <property type="protein sequence ID" value="SFQ30328.1"/>
    <property type="molecule type" value="Genomic_DNA"/>
</dbReference>
<evidence type="ECO:0000259" key="2">
    <source>
        <dbReference type="Pfam" id="PF12508"/>
    </source>
</evidence>
<evidence type="ECO:0000313" key="4">
    <source>
        <dbReference type="Proteomes" id="UP000199031"/>
    </source>
</evidence>
<feature type="compositionally biased region" description="Polar residues" evidence="1">
    <location>
        <begin position="158"/>
        <end position="179"/>
    </location>
</feature>
<dbReference type="AlphaFoldDB" id="A0A1I5XEE3"/>
<name>A0A1I5XEE3_9BACT</name>
<keyword evidence="4" id="KW-1185">Reference proteome</keyword>
<sequence>MKKKEMTPKMIRQRKFLLVLPLLVLPFITVIFWALSGGSVQAVAAQTKKQEGINIDLPDAHIKDDKPMDKMSYYDLAQEDSAKFEELRKNDPNYRDMNAADTDSILLEQNDLLPEPTYTKGLNTSLSGRHDVDPNVDKIYQKLSDLNNEINKPLTPPSDYSNNGTVPESVLGDNNSGAMNSSDIDRLEQMMHTMNQPVTNDPEMQQLDGMLDKILDVQHPERMEEELKQASEKRKGQVLAVMAKPKGDNISLLHNDAIPGGERNGFYLLDDTNTTADAQNAIQAVVHETQTIVDGSTVKLRLMNDVFINGVLIPKGNFLFGTASLNGERLNVRINSVRYHNSLFPVELSVYDMDGLDGIYIPGAITRDVAKQSADRSMQTIGLTSLDPSWQAQAAGAGIEAAKTLFSKKVKLVKVTVKAGYQVLLRDEKQKQDTSN</sequence>